<keyword evidence="4 7" id="KW-0238">DNA-binding</keyword>
<feature type="region of interest" description="Disordered" evidence="8">
    <location>
        <begin position="82"/>
        <end position="169"/>
    </location>
</feature>
<dbReference type="InterPro" id="IPR017956">
    <property type="entry name" value="AT_hook_DNA-bd_motif"/>
</dbReference>
<keyword evidence="5 7" id="KW-0804">Transcription</keyword>
<evidence type="ECO:0000256" key="5">
    <source>
        <dbReference type="ARBA" id="ARBA00023163"/>
    </source>
</evidence>
<gene>
    <name evidence="10" type="ORF">GA_TR15642_c0_g1_i1_g.47771</name>
</gene>
<evidence type="ECO:0000256" key="2">
    <source>
        <dbReference type="ARBA" id="ARBA00004123"/>
    </source>
</evidence>
<dbReference type="Gene3D" id="3.30.1330.80">
    <property type="entry name" value="Hypothetical protein, similar to alpha- acetolactate decarboxylase, domain 2"/>
    <property type="match status" value="1"/>
</dbReference>
<dbReference type="PANTHER" id="PTHR31500:SF94">
    <property type="entry name" value="AT-HOOK MOTIF NUCLEAR-LOCALIZED PROTEIN"/>
    <property type="match status" value="1"/>
</dbReference>
<evidence type="ECO:0000259" key="9">
    <source>
        <dbReference type="PROSITE" id="PS51742"/>
    </source>
</evidence>
<dbReference type="SUPFAM" id="SSF117856">
    <property type="entry name" value="AF0104/ALDC/Ptd012-like"/>
    <property type="match status" value="1"/>
</dbReference>
<dbReference type="PANTHER" id="PTHR31500">
    <property type="entry name" value="AT-HOOK MOTIF NUCLEAR-LOCALIZED PROTEIN 9"/>
    <property type="match status" value="1"/>
</dbReference>
<keyword evidence="6 7" id="KW-0539">Nucleus</keyword>
<proteinExistence type="predicted"/>
<feature type="compositionally biased region" description="Low complexity" evidence="8">
    <location>
        <begin position="46"/>
        <end position="61"/>
    </location>
</feature>
<dbReference type="CDD" id="cd11378">
    <property type="entry name" value="DUF296"/>
    <property type="match status" value="1"/>
</dbReference>
<evidence type="ECO:0000256" key="4">
    <source>
        <dbReference type="ARBA" id="ARBA00023125"/>
    </source>
</evidence>
<evidence type="ECO:0000256" key="7">
    <source>
        <dbReference type="RuleBase" id="RU367031"/>
    </source>
</evidence>
<dbReference type="EMBL" id="GEVI01005511">
    <property type="protein sequence ID" value="JAU26809.1"/>
    <property type="molecule type" value="Transcribed_RNA"/>
</dbReference>
<sequence length="384" mass="40386">MEGREAMSFPGAHPPFYFPRGAFTSIPASQSASALHAPPGFSPMTNPNLQPQPQHHPLSSSGHQFPFGEQRHQEDFRHGIHMGMAASSPPTMQQPQIPSTSPPPPQVAAATEPVVKKKRGRPRKYVPDHKTDLGLSPMPSSEKTKDSCSMSDPNAPKRARGRPPGTGRKQRLANLSVWMNSSAGLAFAPHVISVEAGEDIVAKVLSFSQQRPRALCIMSGTGTVASVTLCESGSSVPTRFLQGPFEMLSLGGSYLVNEEGGPKSRTGGISVSLSSSNGFVIGGGVGNLIAATLVQVVACSFVYGSAKAKVMKQENGSKEDNTTQKDNSVETPDSESLPPEAAAEAAAEAVQTPQDFSSPGWSGSGGGKRSIDSRDDTDIDLTRG</sequence>
<dbReference type="GO" id="GO:0005634">
    <property type="term" value="C:nucleus"/>
    <property type="evidence" value="ECO:0007669"/>
    <property type="project" value="UniProtKB-SubCell"/>
</dbReference>
<comment type="subcellular location">
    <subcellularLocation>
        <location evidence="2 7">Nucleus</location>
    </subcellularLocation>
</comment>
<dbReference type="AlphaFoldDB" id="A0A1J3E3T0"/>
<evidence type="ECO:0000313" key="10">
    <source>
        <dbReference type="EMBL" id="JAU26809.1"/>
    </source>
</evidence>
<organism evidence="10">
    <name type="scientific">Noccaea caerulescens</name>
    <name type="common">Alpine penny-cress</name>
    <name type="synonym">Thlaspi caerulescens</name>
    <dbReference type="NCBI Taxonomy" id="107243"/>
    <lineage>
        <taxon>Eukaryota</taxon>
        <taxon>Viridiplantae</taxon>
        <taxon>Streptophyta</taxon>
        <taxon>Embryophyta</taxon>
        <taxon>Tracheophyta</taxon>
        <taxon>Spermatophyta</taxon>
        <taxon>Magnoliopsida</taxon>
        <taxon>eudicotyledons</taxon>
        <taxon>Gunneridae</taxon>
        <taxon>Pentapetalae</taxon>
        <taxon>rosids</taxon>
        <taxon>malvids</taxon>
        <taxon>Brassicales</taxon>
        <taxon>Brassicaceae</taxon>
        <taxon>Coluteocarpeae</taxon>
        <taxon>Noccaea</taxon>
    </lineage>
</organism>
<dbReference type="PROSITE" id="PS51742">
    <property type="entry name" value="PPC"/>
    <property type="match status" value="1"/>
</dbReference>
<feature type="compositionally biased region" description="Low complexity" evidence="8">
    <location>
        <begin position="340"/>
        <end position="349"/>
    </location>
</feature>
<dbReference type="Pfam" id="PF03479">
    <property type="entry name" value="PCC"/>
    <property type="match status" value="1"/>
</dbReference>
<feature type="domain" description="PPC" evidence="9">
    <location>
        <begin position="181"/>
        <end position="323"/>
    </location>
</feature>
<feature type="compositionally biased region" description="Basic and acidic residues" evidence="8">
    <location>
        <begin position="311"/>
        <end position="323"/>
    </location>
</feature>
<reference evidence="10" key="1">
    <citation type="submission" date="2016-07" db="EMBL/GenBank/DDBJ databases">
        <title>De novo transcriptome assembly of four accessions of the metal hyperaccumulator plant Noccaea caerulescens.</title>
        <authorList>
            <person name="Blande D."/>
            <person name="Halimaa P."/>
            <person name="Tervahauta A.I."/>
            <person name="Aarts M.G."/>
            <person name="Karenlampi S.O."/>
        </authorList>
    </citation>
    <scope>NUCLEOTIDE SEQUENCE</scope>
</reference>
<dbReference type="InterPro" id="IPR039605">
    <property type="entry name" value="AHL"/>
</dbReference>
<dbReference type="SMART" id="SM00384">
    <property type="entry name" value="AT_hook"/>
    <property type="match status" value="2"/>
</dbReference>
<feature type="compositionally biased region" description="Low complexity" evidence="8">
    <location>
        <begin position="87"/>
        <end position="99"/>
    </location>
</feature>
<evidence type="ECO:0000256" key="6">
    <source>
        <dbReference type="ARBA" id="ARBA00023242"/>
    </source>
</evidence>
<keyword evidence="3 7" id="KW-0805">Transcription regulation</keyword>
<name>A0A1J3E3T0_NOCCA</name>
<evidence type="ECO:0000256" key="8">
    <source>
        <dbReference type="SAM" id="MobiDB-lite"/>
    </source>
</evidence>
<dbReference type="GO" id="GO:0003680">
    <property type="term" value="F:minor groove of adenine-thymine-rich DNA binding"/>
    <property type="evidence" value="ECO:0007669"/>
    <property type="project" value="UniProtKB-UniRule"/>
</dbReference>
<comment type="function">
    <text evidence="1 7">Transcription factor that specifically binds AT-rich DNA sequences related to the nuclear matrix attachment regions (MARs).</text>
</comment>
<protein>
    <recommendedName>
        <fullName evidence="7">AT-hook motif nuclear-localized protein</fullName>
    </recommendedName>
</protein>
<evidence type="ECO:0000256" key="1">
    <source>
        <dbReference type="ARBA" id="ARBA00003687"/>
    </source>
</evidence>
<dbReference type="InterPro" id="IPR005175">
    <property type="entry name" value="PPC_dom"/>
</dbReference>
<evidence type="ECO:0000256" key="3">
    <source>
        <dbReference type="ARBA" id="ARBA00023015"/>
    </source>
</evidence>
<feature type="region of interest" description="Disordered" evidence="8">
    <location>
        <begin position="29"/>
        <end position="67"/>
    </location>
</feature>
<comment type="domain">
    <text evidence="7">The PPC domain mediates interactions between AHL proteins.</text>
</comment>
<feature type="region of interest" description="Disordered" evidence="8">
    <location>
        <begin position="310"/>
        <end position="384"/>
    </location>
</feature>
<accession>A0A1J3E3T0</accession>
<feature type="compositionally biased region" description="Basic and acidic residues" evidence="8">
    <location>
        <begin position="369"/>
        <end position="384"/>
    </location>
</feature>